<proteinExistence type="inferred from homology"/>
<feature type="transmembrane region" description="Helical" evidence="10">
    <location>
        <begin position="301"/>
        <end position="321"/>
    </location>
</feature>
<dbReference type="GO" id="GO:0005886">
    <property type="term" value="C:plasma membrane"/>
    <property type="evidence" value="ECO:0007669"/>
    <property type="project" value="UniProtKB-SubCell"/>
</dbReference>
<evidence type="ECO:0000256" key="10">
    <source>
        <dbReference type="SAM" id="Phobius"/>
    </source>
</evidence>
<evidence type="ECO:0000259" key="11">
    <source>
        <dbReference type="PROSITE" id="PS50893"/>
    </source>
</evidence>
<keyword evidence="6" id="KW-0067">ATP-binding</keyword>
<name>A0A421NYZ5_9MOLU</name>
<dbReference type="GO" id="GO:0005524">
    <property type="term" value="F:ATP binding"/>
    <property type="evidence" value="ECO:0007669"/>
    <property type="project" value="UniProtKB-KW"/>
</dbReference>
<keyword evidence="5" id="KW-0547">Nucleotide-binding</keyword>
<evidence type="ECO:0000256" key="2">
    <source>
        <dbReference type="ARBA" id="ARBA00022448"/>
    </source>
</evidence>
<evidence type="ECO:0000256" key="4">
    <source>
        <dbReference type="ARBA" id="ARBA00022692"/>
    </source>
</evidence>
<comment type="similarity">
    <text evidence="9">Belongs to the ABC transporter superfamily. Macrolide exporter (TC 3.A.1.122) family.</text>
</comment>
<accession>A0A421NYZ5</accession>
<feature type="domain" description="ABC transporter" evidence="11">
    <location>
        <begin position="2"/>
        <end position="239"/>
    </location>
</feature>
<feature type="transmembrane region" description="Helical" evidence="10">
    <location>
        <begin position="441"/>
        <end position="464"/>
    </location>
</feature>
<dbReference type="InterPro" id="IPR003838">
    <property type="entry name" value="ABC3_permease_C"/>
</dbReference>
<evidence type="ECO:0000256" key="1">
    <source>
        <dbReference type="ARBA" id="ARBA00004429"/>
    </source>
</evidence>
<dbReference type="InterPro" id="IPR003439">
    <property type="entry name" value="ABC_transporter-like_ATP-bd"/>
</dbReference>
<dbReference type="GO" id="GO:0016887">
    <property type="term" value="F:ATP hydrolysis activity"/>
    <property type="evidence" value="ECO:0007669"/>
    <property type="project" value="InterPro"/>
</dbReference>
<dbReference type="InterPro" id="IPR017871">
    <property type="entry name" value="ABC_transporter-like_CS"/>
</dbReference>
<evidence type="ECO:0000256" key="8">
    <source>
        <dbReference type="ARBA" id="ARBA00023136"/>
    </source>
</evidence>
<feature type="transmembrane region" description="Helical" evidence="10">
    <location>
        <begin position="388"/>
        <end position="408"/>
    </location>
</feature>
<evidence type="ECO:0000256" key="6">
    <source>
        <dbReference type="ARBA" id="ARBA00022840"/>
    </source>
</evidence>
<dbReference type="EMBL" id="MPBG01000001">
    <property type="protein sequence ID" value="RMI89215.1"/>
    <property type="molecule type" value="Genomic_DNA"/>
</dbReference>
<dbReference type="PROSITE" id="PS50893">
    <property type="entry name" value="ABC_TRANSPORTER_2"/>
    <property type="match status" value="1"/>
</dbReference>
<dbReference type="Pfam" id="PF00005">
    <property type="entry name" value="ABC_tran"/>
    <property type="match status" value="1"/>
</dbReference>
<dbReference type="InterPro" id="IPR027417">
    <property type="entry name" value="P-loop_NTPase"/>
</dbReference>
<reference evidence="13" key="1">
    <citation type="submission" date="2016-11" db="EMBL/GenBank/DDBJ databases">
        <title>Genome sequence of Candidatus Phytoplasma solani strain SA-1.</title>
        <authorList>
            <person name="Haryono M."/>
            <person name="Samarzija I."/>
            <person name="Seruga Music M."/>
            <person name="Hogenhout S."/>
            <person name="Kuo C.-H."/>
        </authorList>
    </citation>
    <scope>NUCLEOTIDE SEQUENCE [LARGE SCALE GENOMIC DNA]</scope>
    <source>
        <strain evidence="13">SA-1</strain>
    </source>
</reference>
<dbReference type="RefSeq" id="WP_122225323.1">
    <property type="nucleotide sequence ID" value="NZ_MPBG01000001.1"/>
</dbReference>
<dbReference type="InterPro" id="IPR003593">
    <property type="entry name" value="AAA+_ATPase"/>
</dbReference>
<evidence type="ECO:0000256" key="7">
    <source>
        <dbReference type="ARBA" id="ARBA00022989"/>
    </source>
</evidence>
<evidence type="ECO:0000256" key="9">
    <source>
        <dbReference type="ARBA" id="ARBA00038388"/>
    </source>
</evidence>
<dbReference type="Pfam" id="PF02687">
    <property type="entry name" value="FtsX"/>
    <property type="match status" value="1"/>
</dbReference>
<organism evidence="12 13">
    <name type="scientific">Candidatus Phytoplasma solani</name>
    <dbReference type="NCBI Taxonomy" id="69896"/>
    <lineage>
        <taxon>Bacteria</taxon>
        <taxon>Bacillati</taxon>
        <taxon>Mycoplasmatota</taxon>
        <taxon>Mollicutes</taxon>
        <taxon>Acholeplasmatales</taxon>
        <taxon>Acholeplasmataceae</taxon>
        <taxon>Candidatus Phytoplasma</taxon>
        <taxon>16SrXII (Stolbur group)</taxon>
    </lineage>
</organism>
<gene>
    <name evidence="12" type="primary">phnL</name>
    <name evidence="12" type="ORF">PSSA1_v1c0950</name>
</gene>
<comment type="subcellular location">
    <subcellularLocation>
        <location evidence="1">Cell inner membrane</location>
        <topology evidence="1">Multi-pass membrane protein</topology>
    </subcellularLocation>
</comment>
<keyword evidence="2" id="KW-0813">Transport</keyword>
<sequence length="522" mass="59356">MFNIQKVSKSFITKTGFRTLALNDVSLKLPQKGLVFILGKSGSGKSTLLNLLGGLDTYDQGDITIKGYSTRSFKQSDLDTYRNGTVGFIFQDFNLIETMSVHENIALALELQGQTPEHQVISDFLARVGMQQFQNRKINELSGGQKQRVAIVRALIKNPEIILADEPTGNLDSQTSQQVLSILKQLSQDRLVVVVSHDQESAYQFADRVIEFKDGTIVEDISRSRNSTKTKKPQFVKGQVLTEEMIKIMQTQQKNPLKENFEPTKEVLLDAQPTPFKQIKSQLPLGKSLKMGASALKNKKILLVFSVLITALMSFLFSSALQTLVYFQDEIKEIEQKAYESRDGRIGFYQNNSFHTEAQNKKMIDEVKQETEHFIEREVAWRRKIAKVTLITIAIFSLIAFFMIYIYFNASIKLKQREIGTLRALGAKGSTVSKIFFCEGFVYANIINVFVIICSLLISFLIGSFVFKKETSTIFQEVFTSPRFYFGLVVQFFYVFFIVFLSIIIPITRLSRKKPIDVLLNK</sequence>
<dbReference type="PROSITE" id="PS00211">
    <property type="entry name" value="ABC_TRANSPORTER_1"/>
    <property type="match status" value="1"/>
</dbReference>
<dbReference type="PANTHER" id="PTHR42798:SF6">
    <property type="entry name" value="CELL DIVISION ATP-BINDING PROTEIN FTSE"/>
    <property type="match status" value="1"/>
</dbReference>
<keyword evidence="3" id="KW-1003">Cell membrane</keyword>
<dbReference type="PANTHER" id="PTHR42798">
    <property type="entry name" value="LIPOPROTEIN-RELEASING SYSTEM ATP-BINDING PROTEIN LOLD"/>
    <property type="match status" value="1"/>
</dbReference>
<comment type="caution">
    <text evidence="12">The sequence shown here is derived from an EMBL/GenBank/DDBJ whole genome shotgun (WGS) entry which is preliminary data.</text>
</comment>
<keyword evidence="4 10" id="KW-0812">Transmembrane</keyword>
<dbReference type="SUPFAM" id="SSF52540">
    <property type="entry name" value="P-loop containing nucleoside triphosphate hydrolases"/>
    <property type="match status" value="1"/>
</dbReference>
<protein>
    <submittedName>
        <fullName evidence="12">ABC-type transport system, ATPase component</fullName>
    </submittedName>
</protein>
<evidence type="ECO:0000256" key="5">
    <source>
        <dbReference type="ARBA" id="ARBA00022741"/>
    </source>
</evidence>
<dbReference type="OrthoDB" id="385899at2"/>
<dbReference type="AlphaFoldDB" id="A0A421NYZ5"/>
<dbReference type="SMART" id="SM00382">
    <property type="entry name" value="AAA"/>
    <property type="match status" value="1"/>
</dbReference>
<dbReference type="Proteomes" id="UP000283896">
    <property type="component" value="Unassembled WGS sequence"/>
</dbReference>
<dbReference type="CDD" id="cd03255">
    <property type="entry name" value="ABC_MJ0796_LolCDE_FtsE"/>
    <property type="match status" value="1"/>
</dbReference>
<keyword evidence="8 10" id="KW-0472">Membrane</keyword>
<dbReference type="Gene3D" id="3.40.50.300">
    <property type="entry name" value="P-loop containing nucleotide triphosphate hydrolases"/>
    <property type="match status" value="1"/>
</dbReference>
<evidence type="ECO:0000313" key="12">
    <source>
        <dbReference type="EMBL" id="RMI89215.1"/>
    </source>
</evidence>
<keyword evidence="13" id="KW-1185">Reference proteome</keyword>
<keyword evidence="7 10" id="KW-1133">Transmembrane helix</keyword>
<evidence type="ECO:0000313" key="13">
    <source>
        <dbReference type="Proteomes" id="UP000283896"/>
    </source>
</evidence>
<evidence type="ECO:0000256" key="3">
    <source>
        <dbReference type="ARBA" id="ARBA00022475"/>
    </source>
</evidence>
<feature type="transmembrane region" description="Helical" evidence="10">
    <location>
        <begin position="484"/>
        <end position="505"/>
    </location>
</feature>
<dbReference type="InterPro" id="IPR017911">
    <property type="entry name" value="MacB-like_ATP-bd"/>
</dbReference>
<dbReference type="STRING" id="69896.S284_00320"/>